<organism evidence="1 2">
    <name type="scientific">Monoglobus pectinilyticus</name>
    <dbReference type="NCBI Taxonomy" id="1981510"/>
    <lineage>
        <taxon>Bacteria</taxon>
        <taxon>Bacillati</taxon>
        <taxon>Bacillota</taxon>
        <taxon>Clostridia</taxon>
        <taxon>Monoglobales</taxon>
        <taxon>Monoglobaceae</taxon>
        <taxon>Monoglobus</taxon>
    </lineage>
</organism>
<keyword evidence="2" id="KW-1185">Reference proteome</keyword>
<gene>
    <name evidence="1" type="ORF">B9O19_00411</name>
</gene>
<dbReference type="Proteomes" id="UP000235589">
    <property type="component" value="Chromosome"/>
</dbReference>
<protein>
    <submittedName>
        <fullName evidence="1">MazG-like domain containing protein</fullName>
    </submittedName>
</protein>
<dbReference type="OrthoDB" id="2381770at2"/>
<reference evidence="1 2" key="1">
    <citation type="submission" date="2017-04" db="EMBL/GenBank/DDBJ databases">
        <title>Monoglobus pectinilyticus 14 draft genome.</title>
        <authorList>
            <person name="Kim C."/>
            <person name="Rosendale D.I."/>
            <person name="Kelly W.J."/>
            <person name="Tannock G.W."/>
            <person name="Patchett M.L."/>
            <person name="Jordens J.Z."/>
        </authorList>
    </citation>
    <scope>NUCLEOTIDE SEQUENCE [LARGE SCALE GENOMIC DNA]</scope>
    <source>
        <strain evidence="1 2">14</strain>
    </source>
</reference>
<dbReference type="InterPro" id="IPR025984">
    <property type="entry name" value="DCTPP"/>
</dbReference>
<evidence type="ECO:0000313" key="2">
    <source>
        <dbReference type="Proteomes" id="UP000235589"/>
    </source>
</evidence>
<dbReference type="GO" id="GO:0047429">
    <property type="term" value="F:nucleoside triphosphate diphosphatase activity"/>
    <property type="evidence" value="ECO:0007669"/>
    <property type="project" value="InterPro"/>
</dbReference>
<dbReference type="KEGG" id="mpec:B9O19_00411"/>
<dbReference type="EMBL" id="CP020991">
    <property type="protein sequence ID" value="AUO18595.1"/>
    <property type="molecule type" value="Genomic_DNA"/>
</dbReference>
<proteinExistence type="predicted"/>
<evidence type="ECO:0000313" key="1">
    <source>
        <dbReference type="EMBL" id="AUO18595.1"/>
    </source>
</evidence>
<name>A0A2K9NZZ6_9FIRM</name>
<dbReference type="Pfam" id="PF12643">
    <property type="entry name" value="MazG-like"/>
    <property type="match status" value="1"/>
</dbReference>
<sequence>MEIDIANNIKTVELLKVELLQKVTDLFGDISAETDCETLTNLTEDTACLLNVAYVLAFRLGVDFDDINDVMKQKLKSEIDSEHFIERRYGDLSKLLKSL</sequence>
<dbReference type="AlphaFoldDB" id="A0A2K9NZZ6"/>
<dbReference type="GeneID" id="98061839"/>
<accession>A0A2K9NZZ6</accession>
<dbReference type="GO" id="GO:0009143">
    <property type="term" value="P:nucleoside triphosphate catabolic process"/>
    <property type="evidence" value="ECO:0007669"/>
    <property type="project" value="InterPro"/>
</dbReference>
<dbReference type="RefSeq" id="WP_158648889.1">
    <property type="nucleotide sequence ID" value="NZ_CP020991.1"/>
</dbReference>